<feature type="domain" description="Fibronectin type-III" evidence="3">
    <location>
        <begin position="361"/>
        <end position="456"/>
    </location>
</feature>
<evidence type="ECO:0000313" key="4">
    <source>
        <dbReference type="EMBL" id="MEK8179632.1"/>
    </source>
</evidence>
<protein>
    <submittedName>
        <fullName evidence="4">T9SS sorting signal type C domain-containing protein</fullName>
    </submittedName>
</protein>
<dbReference type="PROSITE" id="PS50853">
    <property type="entry name" value="FN3"/>
    <property type="match status" value="2"/>
</dbReference>
<dbReference type="NCBIfam" id="NF033708">
    <property type="entry name" value="T9SS_Cterm_ChiA"/>
    <property type="match status" value="1"/>
</dbReference>
<dbReference type="InterPro" id="IPR014756">
    <property type="entry name" value="Ig_E-set"/>
</dbReference>
<dbReference type="RefSeq" id="WP_187660116.1">
    <property type="nucleotide sequence ID" value="NZ_JACTAB010000003.1"/>
</dbReference>
<keyword evidence="5" id="KW-1185">Reference proteome</keyword>
<comment type="caution">
    <text evidence="4">The sequence shown here is derived from an EMBL/GenBank/DDBJ whole genome shotgun (WGS) entry which is preliminary data.</text>
</comment>
<dbReference type="SUPFAM" id="SSF81296">
    <property type="entry name" value="E set domains"/>
    <property type="match status" value="1"/>
</dbReference>
<organism evidence="4 5">
    <name type="scientific">Flavobacterium buctense</name>
    <dbReference type="NCBI Taxonomy" id="1648146"/>
    <lineage>
        <taxon>Bacteria</taxon>
        <taxon>Pseudomonadati</taxon>
        <taxon>Bacteroidota</taxon>
        <taxon>Flavobacteriia</taxon>
        <taxon>Flavobacteriales</taxon>
        <taxon>Flavobacteriaceae</taxon>
        <taxon>Flavobacterium</taxon>
    </lineage>
</organism>
<dbReference type="Gene3D" id="2.60.120.290">
    <property type="entry name" value="Spermadhesin, CUB domain"/>
    <property type="match status" value="2"/>
</dbReference>
<evidence type="ECO:0000259" key="3">
    <source>
        <dbReference type="PROSITE" id="PS50853"/>
    </source>
</evidence>
<dbReference type="InterPro" id="IPR036116">
    <property type="entry name" value="FN3_sf"/>
</dbReference>
<evidence type="ECO:0000259" key="2">
    <source>
        <dbReference type="PROSITE" id="PS01180"/>
    </source>
</evidence>
<dbReference type="EMBL" id="JBBPCB010000002">
    <property type="protein sequence ID" value="MEK8179632.1"/>
    <property type="molecule type" value="Genomic_DNA"/>
</dbReference>
<dbReference type="CDD" id="cd00063">
    <property type="entry name" value="FN3"/>
    <property type="match status" value="1"/>
</dbReference>
<proteinExistence type="predicted"/>
<evidence type="ECO:0000256" key="1">
    <source>
        <dbReference type="ARBA" id="ARBA00023157"/>
    </source>
</evidence>
<dbReference type="InterPro" id="IPR013783">
    <property type="entry name" value="Ig-like_fold"/>
</dbReference>
<dbReference type="Gene3D" id="2.60.40.10">
    <property type="entry name" value="Immunoglobulins"/>
    <property type="match status" value="3"/>
</dbReference>
<feature type="domain" description="Fibronectin type-III" evidence="3">
    <location>
        <begin position="604"/>
        <end position="700"/>
    </location>
</feature>
<dbReference type="InterPro" id="IPR035914">
    <property type="entry name" value="Sperma_CUB_dom_sf"/>
</dbReference>
<feature type="domain" description="CUB" evidence="2">
    <location>
        <begin position="239"/>
        <end position="357"/>
    </location>
</feature>
<gene>
    <name evidence="4" type="ORF">WMW71_04690</name>
</gene>
<keyword evidence="1" id="KW-1015">Disulfide bond</keyword>
<dbReference type="InterPro" id="IPR000859">
    <property type="entry name" value="CUB_dom"/>
</dbReference>
<sequence length="1795" mass="188004">MKKTLLNASGNVTHFKKTTPLHILLLTLTFWLGFLGNTEAQCIGPYQGFESVTNVIGGMQATGWVFGGRNAANTADDSFVAGGATANSRTGLYRLIHSTANNSVNAFVASPIIATPSTFQYYMRKSGTTTAYSFEFSDNGGTNWYAIPNGTNNVAGFYNTISLTAVIPTLPAAIATSVTHLVSVTGAFPATPEGYRFRVVDNRTTGVTGNLFLDDFSWTSSVAADNTIVVPELGAVTACNAITVPATGSLTFYDQGGATDRYNFSQDQTWQFAPQNPTDKVKITFQNSFNVDTGSFLSVYNGSGTGGTVLLSNYNGTTLPSTTVYTSTDANGYVTIRFVTLATGTPLAGFNIKVECVGCAAPSGLAFAAGGGVSHENAYLTWSGTASNYDIYHSTSNTAPIASTTPTFTSATTSATVTGLSASTPYYFWVRSNCGSGSTSTWLGPITATTLCTPQSIVYLENFNGLLGGVLPTCTSTDGAFASNATNGNIFSNGVGDNFFTQGFTLTAGTLYRISYDYSTNLNGNASLEVNIGHPNNNVAPTASNINQTIAYNGSFSVINSNIVNYTPSVSGTYYLRFVVDDSDGPSVQLNLDNIRVEIETCLPPTAVTVSVPSINDFGATLSWTAPATGAPSAGYAYFISTTNTPPSYNDLGTGTVASNGITFSTLSPNTTYYVWVRANCGAQISIWSTSFATFTTTNITAPVTIRISDIAGLTNVTCGQNITFTDSGGTAAGYANNERTGFPSYDPHTYTFVPTTPGAKLMVIFNSFATENNWDGLMIYSGQNSTTGTLMPSGRAAGFLPQTCPADAWSGTASPGSILSTAADGSLTFEFRSDNIITGAGWTASIVCISNVPVIDSFNPTTNNCTTGTSVQIFGSNFVGITSVTFGGVSATFTVNGAGTIITATLPAGATTGRIRVSTAQLSVNSATDFTVLAPPPTTTGVTICTGGSGTISSSTNCNGYSNATNTLAGSWTVGVDPVAPKPFGSANSTTCGFTTTNLTYSTITFQVSVTGTYVFNMSSGVDAMGYITTGPFTAGSCATGTFIIGDDDSGPGLEPRLTVSLTAGVTYTLYSTFYFTAVTGPYTWTVTPPSGGSTLLFAAQSIQWYTAASGGSPIGSGSPFNPVGVAGSGLTNTLTPGTTVYYAACSSNPTCRTATNFVIGGAVAGTASSDQNVCSGVASDLTLTGFTGTVVKWQYASDLAFTAGITDIPASAAATLTSAQIGTFSGSRYFRAVVNLAGCSDVYSNVVTITFSKAIWNGSSWSNGTGPTLTIGADFQGNYTSTGSLSACSVTVTSGNVLFAGGHTLTVQNQVTVLGGSLYFEDDASLYQITDVANAPGVYSGGNSGNITSERDAAPMFRYDYTYWSTPVNPQTLLAVSPSSPQFLSYEFDAAANNWAYFNPTGVMTVGKGYIFRAPTFFNLPPGFPLVHTAQFIGVPNNGIITIPVVGGAEQMNLLGNPYASALDADDFIAANLDVNGTLYFWTHHTQSTAPYTYNQSDYALYNSTGGSAATTSGAGNGSAPTKYIASGQGFFVKGLTSGTATFTNAMREPGNNTNFYRNGSAVQTDNGLEKHRYWLNMTNQSGAFKQMLVGYVETATNGMDRLFDGQMVEAGNTIGMYTLVDNTKLSIQGRTLPFDVNETLPLGYNSTIADTFTISLADFDGLFTSQTIYLEDTLLGIIHDLKIAPYTFVTEVGTFDTRFILRYTTQALGTTDPIFNENTVVVYQNQDGLHINSGTLNMENVTIFDIRGRQLASQKQIGTTQAVFTTLPTTQQVLLVKIEAENGAIVTKKVVY</sequence>
<dbReference type="Proteomes" id="UP001491349">
    <property type="component" value="Unassembled WGS sequence"/>
</dbReference>
<dbReference type="InterPro" id="IPR003961">
    <property type="entry name" value="FN3_dom"/>
</dbReference>
<accession>A0ABU9E162</accession>
<dbReference type="SMART" id="SM00060">
    <property type="entry name" value="FN3"/>
    <property type="match status" value="2"/>
</dbReference>
<dbReference type="Pfam" id="PF00041">
    <property type="entry name" value="fn3"/>
    <property type="match status" value="1"/>
</dbReference>
<dbReference type="SUPFAM" id="SSF49265">
    <property type="entry name" value="Fibronectin type III"/>
    <property type="match status" value="1"/>
</dbReference>
<evidence type="ECO:0000313" key="5">
    <source>
        <dbReference type="Proteomes" id="UP001491349"/>
    </source>
</evidence>
<dbReference type="CDD" id="cd00102">
    <property type="entry name" value="IPT"/>
    <property type="match status" value="1"/>
</dbReference>
<dbReference type="PROSITE" id="PS01180">
    <property type="entry name" value="CUB"/>
    <property type="match status" value="1"/>
</dbReference>
<name>A0ABU9E162_9FLAO</name>
<reference evidence="4 5" key="1">
    <citation type="submission" date="2024-04" db="EMBL/GenBank/DDBJ databases">
        <title>draft genome sequnece of Flavobacterium buctense JCM 30750.</title>
        <authorList>
            <person name="Kim D.-U."/>
        </authorList>
    </citation>
    <scope>NUCLEOTIDE SEQUENCE [LARGE SCALE GENOMIC DNA]</scope>
    <source>
        <strain evidence="4 5">JCM 30750</strain>
    </source>
</reference>